<dbReference type="EMBL" id="MAMP01000001">
    <property type="protein sequence ID" value="OES46626.1"/>
    <property type="molecule type" value="Genomic_DNA"/>
</dbReference>
<sequence>MSKLIFNDRPLLISPKLATEIGLNETIILQQIHYWVDKKKHVVEGKSWVYNTYEEWQKQFPFWSVTTITWALKSLEKQGLILTGNFNTMAFDKTKWYAIQYDAIGQFDRTNEPERIKDAVALDSPIPERNKQKTLTVDFSLSERAKFEQSLGKEKVNEAIDIAKAKGITTWAYIRKILRNWENDRQRTKKPFRQEKLPEWFKKQETMEVLDVNFEKDREALKRELVARLKQEVNNVDRPDTF</sequence>
<dbReference type="AlphaFoldDB" id="A0A1E7DU68"/>
<dbReference type="OrthoDB" id="1258529at2"/>
<organism evidence="3 4">
    <name type="scientific">Domibacillus iocasae</name>
    <dbReference type="NCBI Taxonomy" id="1714016"/>
    <lineage>
        <taxon>Bacteria</taxon>
        <taxon>Bacillati</taxon>
        <taxon>Bacillota</taxon>
        <taxon>Bacilli</taxon>
        <taxon>Bacillales</taxon>
        <taxon>Bacillaceae</taxon>
        <taxon>Domibacillus</taxon>
    </lineage>
</organism>
<protein>
    <recommendedName>
        <fullName evidence="2">DnaB/C C-terminal domain-containing protein</fullName>
    </recommendedName>
</protein>
<keyword evidence="4" id="KW-1185">Reference proteome</keyword>
<dbReference type="SUPFAM" id="SSF158499">
    <property type="entry name" value="DnaD domain-like"/>
    <property type="match status" value="1"/>
</dbReference>
<name>A0A1E7DU68_9BACI</name>
<dbReference type="NCBIfam" id="TIGR01446">
    <property type="entry name" value="DnaD_dom"/>
    <property type="match status" value="1"/>
</dbReference>
<dbReference type="Proteomes" id="UP000095658">
    <property type="component" value="Unassembled WGS sequence"/>
</dbReference>
<reference evidence="3 4" key="1">
    <citation type="submission" date="2016-06" db="EMBL/GenBank/DDBJ databases">
        <title>Domibacillus iocasae genome sequencing.</title>
        <authorList>
            <person name="Verma A."/>
            <person name="Pal Y."/>
            <person name="Ojha A.K."/>
            <person name="Krishnamurthi S."/>
        </authorList>
    </citation>
    <scope>NUCLEOTIDE SEQUENCE [LARGE SCALE GENOMIC DNA]</scope>
    <source>
        <strain evidence="3 4">DSM 29979</strain>
    </source>
</reference>
<evidence type="ECO:0000313" key="3">
    <source>
        <dbReference type="EMBL" id="OES46626.1"/>
    </source>
</evidence>
<proteinExistence type="inferred from homology"/>
<evidence type="ECO:0000313" key="4">
    <source>
        <dbReference type="Proteomes" id="UP000095658"/>
    </source>
</evidence>
<dbReference type="InterPro" id="IPR034829">
    <property type="entry name" value="DnaD-like_sf"/>
</dbReference>
<evidence type="ECO:0000259" key="2">
    <source>
        <dbReference type="Pfam" id="PF07261"/>
    </source>
</evidence>
<evidence type="ECO:0000256" key="1">
    <source>
        <dbReference type="ARBA" id="ARBA00093462"/>
    </source>
</evidence>
<dbReference type="RefSeq" id="WP_069936790.1">
    <property type="nucleotide sequence ID" value="NZ_MAMP01000001.1"/>
</dbReference>
<comment type="similarity">
    <text evidence="1">Belongs to the DnaB/DnaD family.</text>
</comment>
<dbReference type="Pfam" id="PF07261">
    <property type="entry name" value="DnaB_2"/>
    <property type="match status" value="1"/>
</dbReference>
<feature type="domain" description="DnaB/C C-terminal" evidence="2">
    <location>
        <begin position="149"/>
        <end position="190"/>
    </location>
</feature>
<dbReference type="Gene3D" id="1.10.10.630">
    <property type="entry name" value="DnaD domain-like"/>
    <property type="match status" value="1"/>
</dbReference>
<comment type="caution">
    <text evidence="3">The sequence shown here is derived from an EMBL/GenBank/DDBJ whole genome shotgun (WGS) entry which is preliminary data.</text>
</comment>
<gene>
    <name evidence="3" type="ORF">BA724_00780</name>
</gene>
<accession>A0A1E7DU68</accession>
<dbReference type="InterPro" id="IPR006343">
    <property type="entry name" value="DnaB/C_C"/>
</dbReference>